<evidence type="ECO:0000256" key="4">
    <source>
        <dbReference type="ARBA" id="ARBA00023067"/>
    </source>
</evidence>
<feature type="domain" description="Condensin II complex subunit H2 middle" evidence="10">
    <location>
        <begin position="156"/>
        <end position="310"/>
    </location>
</feature>
<evidence type="ECO:0000256" key="5">
    <source>
        <dbReference type="ARBA" id="ARBA00023242"/>
    </source>
</evidence>
<reference evidence="12" key="2">
    <citation type="submission" date="2025-08" db="UniProtKB">
        <authorList>
            <consortium name="RefSeq"/>
        </authorList>
    </citation>
    <scope>IDENTIFICATION</scope>
    <source>
        <tissue evidence="12">Leaf</tissue>
    </source>
</reference>
<dbReference type="Proteomes" id="UP000813463">
    <property type="component" value="Chromosome 5"/>
</dbReference>
<dbReference type="InterPro" id="IPR031737">
    <property type="entry name" value="CNDH2_C"/>
</dbReference>
<feature type="compositionally biased region" description="Acidic residues" evidence="7">
    <location>
        <begin position="302"/>
        <end position="311"/>
    </location>
</feature>
<dbReference type="GO" id="GO:0003682">
    <property type="term" value="F:chromatin binding"/>
    <property type="evidence" value="ECO:0000318"/>
    <property type="project" value="GO_Central"/>
</dbReference>
<evidence type="ECO:0000256" key="3">
    <source>
        <dbReference type="ARBA" id="ARBA00016903"/>
    </source>
</evidence>
<reference evidence="11" key="1">
    <citation type="journal article" date="2021" name="Nat. Commun.">
        <title>Genomic analyses provide insights into spinach domestication and the genetic basis of agronomic traits.</title>
        <authorList>
            <person name="Cai X."/>
            <person name="Sun X."/>
            <person name="Xu C."/>
            <person name="Sun H."/>
            <person name="Wang X."/>
            <person name="Ge C."/>
            <person name="Zhang Z."/>
            <person name="Wang Q."/>
            <person name="Fei Z."/>
            <person name="Jiao C."/>
            <person name="Wang Q."/>
        </authorList>
    </citation>
    <scope>NUCLEOTIDE SEQUENCE [LARGE SCALE GENOMIC DNA]</scope>
    <source>
        <strain evidence="11">cv. Varoflay</strain>
    </source>
</reference>
<feature type="domain" description="Condensin-2 complex subunit H2 C-terminal" evidence="9">
    <location>
        <begin position="469"/>
        <end position="600"/>
    </location>
</feature>
<evidence type="ECO:0000256" key="6">
    <source>
        <dbReference type="ARBA" id="ARBA00030479"/>
    </source>
</evidence>
<dbReference type="RefSeq" id="XP_021865788.1">
    <property type="nucleotide sequence ID" value="XM_022010096.2"/>
</dbReference>
<feature type="region of interest" description="Disordered" evidence="7">
    <location>
        <begin position="623"/>
        <end position="649"/>
    </location>
</feature>
<dbReference type="GO" id="GO:0000796">
    <property type="term" value="C:condensin complex"/>
    <property type="evidence" value="ECO:0000318"/>
    <property type="project" value="GO_Central"/>
</dbReference>
<evidence type="ECO:0000259" key="10">
    <source>
        <dbReference type="Pfam" id="PF16869"/>
    </source>
</evidence>
<dbReference type="KEGG" id="soe:110804503"/>
<feature type="region of interest" description="Disordered" evidence="7">
    <location>
        <begin position="266"/>
        <end position="324"/>
    </location>
</feature>
<comment type="subcellular location">
    <subcellularLocation>
        <location evidence="1">Nucleus</location>
    </subcellularLocation>
</comment>
<evidence type="ECO:0000313" key="11">
    <source>
        <dbReference type="Proteomes" id="UP000813463"/>
    </source>
</evidence>
<evidence type="ECO:0000313" key="12">
    <source>
        <dbReference type="RefSeq" id="XP_021865788.1"/>
    </source>
</evidence>
<dbReference type="Pfam" id="PF16858">
    <property type="entry name" value="CNDH2_C"/>
    <property type="match status" value="1"/>
</dbReference>
<dbReference type="Gene3D" id="1.10.10.580">
    <property type="entry name" value="Structural maintenance of chromosome 1. Chain E"/>
    <property type="match status" value="1"/>
</dbReference>
<dbReference type="AlphaFoldDB" id="A0A9R0JF45"/>
<dbReference type="GeneID" id="110804503"/>
<evidence type="ECO:0000259" key="8">
    <source>
        <dbReference type="Pfam" id="PF06278"/>
    </source>
</evidence>
<dbReference type="GO" id="GO:0051306">
    <property type="term" value="P:mitotic sister chromatid separation"/>
    <property type="evidence" value="ECO:0000318"/>
    <property type="project" value="GO_Central"/>
</dbReference>
<dbReference type="OrthoDB" id="10038475at2759"/>
<dbReference type="InterPro" id="IPR009378">
    <property type="entry name" value="H2_N"/>
</dbReference>
<dbReference type="Pfam" id="PF16869">
    <property type="entry name" value="CNDH2_M"/>
    <property type="match status" value="1"/>
</dbReference>
<evidence type="ECO:0000259" key="9">
    <source>
        <dbReference type="Pfam" id="PF16858"/>
    </source>
</evidence>
<keyword evidence="4" id="KW-0226">DNA condensation</keyword>
<accession>A0A9R0JF45</accession>
<evidence type="ECO:0000256" key="1">
    <source>
        <dbReference type="ARBA" id="ARBA00004123"/>
    </source>
</evidence>
<feature type="region of interest" description="Disordered" evidence="7">
    <location>
        <begin position="664"/>
        <end position="688"/>
    </location>
</feature>
<dbReference type="Pfam" id="PF06278">
    <property type="entry name" value="CNDH2_N"/>
    <property type="match status" value="1"/>
</dbReference>
<feature type="compositionally biased region" description="Low complexity" evidence="7">
    <location>
        <begin position="631"/>
        <end position="647"/>
    </location>
</feature>
<name>A0A9R0JF45_SPIOL</name>
<organism evidence="11 12">
    <name type="scientific">Spinacia oleracea</name>
    <name type="common">Spinach</name>
    <dbReference type="NCBI Taxonomy" id="3562"/>
    <lineage>
        <taxon>Eukaryota</taxon>
        <taxon>Viridiplantae</taxon>
        <taxon>Streptophyta</taxon>
        <taxon>Embryophyta</taxon>
        <taxon>Tracheophyta</taxon>
        <taxon>Spermatophyta</taxon>
        <taxon>Magnoliopsida</taxon>
        <taxon>eudicotyledons</taxon>
        <taxon>Gunneridae</taxon>
        <taxon>Pentapetalae</taxon>
        <taxon>Caryophyllales</taxon>
        <taxon>Chenopodiaceae</taxon>
        <taxon>Chenopodioideae</taxon>
        <taxon>Anserineae</taxon>
        <taxon>Spinacia</taxon>
    </lineage>
</organism>
<dbReference type="InterPro" id="IPR023093">
    <property type="entry name" value="ScpA-like_C"/>
</dbReference>
<dbReference type="GO" id="GO:0005634">
    <property type="term" value="C:nucleus"/>
    <property type="evidence" value="ECO:0000318"/>
    <property type="project" value="GO_Central"/>
</dbReference>
<sequence length="688" mass="76022">MESESQYPRAGVAGNSNVIHTVQAHRDLESNWGVDLAKNLEDYLLKICSGEISGPDDARFSVNFAEAALLLQGSIQVYSRKVEYLYNLVLHALEFISQTRSQDNVESTSVQPEASSSHAVRDEDDQFWISDDIPVDAKNCLDNVTSKGTFLDHFVKPPANLVVLEGDCLDSTDDGGELESYLLATNNLYCDFILLDPCDAVAVDKFLKDYNSGDRQHSSHRGSSLISKAHKSFLSPSRHNGGTARKSSVKKGLDNFGFASPLGGASKNPIDDFEPGPSNNGIPDHGNCGFESDDNNPHHEDFDDSDGDDDDCWKTLNPHEPGNLKVKPFKKVKASKRPGMMKNANLRSQFPLAKLHGTVSPELTAIWELHSGACKKQEESQPIPLYEKLRQTLVDGLLNQDTFPPPESGEAEDLSDDGIHDFDQPDFDMPNVNCMDEGVNFEPNELDDIADHYNATDADPNEDPGSQPSLEDLCRTHLDSLLASIAENETQTELAARVSSWKQRTEHDLEEEDSRPPFDIHEYGEAVLDKLSLGEDGSAVSFADVVTGQEKHEIARTFSALLQLVNDRKVDLERSTSTSDSFCYTAVNPFHVRLLSHGKGPKKMQFQFTKKRQKTPIKRACNKGEIDHLSRQPSSAASPSSGSQSTSILAQPNCKYSMKLQKNGLVCTPTPDGKRRRRSRLVDSVDSR</sequence>
<evidence type="ECO:0000256" key="7">
    <source>
        <dbReference type="SAM" id="MobiDB-lite"/>
    </source>
</evidence>
<comment type="similarity">
    <text evidence="2">Belongs to the CND2 H2 (condensin-2 subunit 2) family.</text>
</comment>
<keyword evidence="11" id="KW-1185">Reference proteome</keyword>
<evidence type="ECO:0000256" key="2">
    <source>
        <dbReference type="ARBA" id="ARBA00007844"/>
    </source>
</evidence>
<dbReference type="InterPro" id="IPR031739">
    <property type="entry name" value="Ncaph2"/>
</dbReference>
<dbReference type="PANTHER" id="PTHR14324:SF3">
    <property type="entry name" value="CONDENSIN-2 COMPLEX SUBUNIT H2"/>
    <property type="match status" value="1"/>
</dbReference>
<protein>
    <recommendedName>
        <fullName evidence="3">Condensin-2 complex subunit H2</fullName>
    </recommendedName>
    <alternativeName>
        <fullName evidence="6">Non-SMC condensin II complex subunit H2</fullName>
    </alternativeName>
</protein>
<dbReference type="InterPro" id="IPR031719">
    <property type="entry name" value="H2_M"/>
</dbReference>
<feature type="domain" description="Condensin II complex subunit H2 N-terminal" evidence="8">
    <location>
        <begin position="18"/>
        <end position="134"/>
    </location>
</feature>
<dbReference type="PANTHER" id="PTHR14324">
    <property type="entry name" value="CONDENSIN-2 COMPLEX SUBUNIT H2"/>
    <property type="match status" value="1"/>
</dbReference>
<proteinExistence type="inferred from homology"/>
<dbReference type="GO" id="GO:0010032">
    <property type="term" value="P:meiotic chromosome condensation"/>
    <property type="evidence" value="ECO:0000318"/>
    <property type="project" value="GO_Central"/>
</dbReference>
<keyword evidence="5" id="KW-0539">Nucleus</keyword>
<gene>
    <name evidence="12" type="primary">LOC110804503</name>
</gene>